<comment type="similarity">
    <text evidence="2 5">Belongs to the trans-sulfuration enzymes family.</text>
</comment>
<evidence type="ECO:0000256" key="5">
    <source>
        <dbReference type="RuleBase" id="RU362118"/>
    </source>
</evidence>
<dbReference type="InterPro" id="IPR015422">
    <property type="entry name" value="PyrdxlP-dep_Trfase_small"/>
</dbReference>
<dbReference type="InterPro" id="IPR015424">
    <property type="entry name" value="PyrdxlP-dep_Trfase"/>
</dbReference>
<dbReference type="Pfam" id="PF01053">
    <property type="entry name" value="Cys_Met_Meta_PP"/>
    <property type="match status" value="1"/>
</dbReference>
<evidence type="ECO:0000313" key="6">
    <source>
        <dbReference type="EMBL" id="SKB06098.1"/>
    </source>
</evidence>
<keyword evidence="7" id="KW-1185">Reference proteome</keyword>
<protein>
    <submittedName>
        <fullName evidence="6">Cystathionine gamma-lyase / homocysteine desulfhydrase</fullName>
    </submittedName>
</protein>
<organism evidence="6 7">
    <name type="scientific">Sporosarcina newyorkensis</name>
    <dbReference type="NCBI Taxonomy" id="759851"/>
    <lineage>
        <taxon>Bacteria</taxon>
        <taxon>Bacillati</taxon>
        <taxon>Bacillota</taxon>
        <taxon>Bacilli</taxon>
        <taxon>Bacillales</taxon>
        <taxon>Caryophanaceae</taxon>
        <taxon>Sporosarcina</taxon>
    </lineage>
</organism>
<dbReference type="Gene3D" id="3.40.640.10">
    <property type="entry name" value="Type I PLP-dependent aspartate aminotransferase-like (Major domain)"/>
    <property type="match status" value="1"/>
</dbReference>
<evidence type="ECO:0000313" key="7">
    <source>
        <dbReference type="Proteomes" id="UP000190042"/>
    </source>
</evidence>
<dbReference type="Gene3D" id="3.90.1150.10">
    <property type="entry name" value="Aspartate Aminotransferase, domain 1"/>
    <property type="match status" value="1"/>
</dbReference>
<evidence type="ECO:0000256" key="3">
    <source>
        <dbReference type="ARBA" id="ARBA00022898"/>
    </source>
</evidence>
<evidence type="ECO:0000256" key="1">
    <source>
        <dbReference type="ARBA" id="ARBA00001933"/>
    </source>
</evidence>
<dbReference type="Proteomes" id="UP000190042">
    <property type="component" value="Unassembled WGS sequence"/>
</dbReference>
<dbReference type="PANTHER" id="PTHR11808">
    <property type="entry name" value="TRANS-SULFURATION ENZYME FAMILY MEMBER"/>
    <property type="match status" value="1"/>
</dbReference>
<feature type="modified residue" description="N6-(pyridoxal phosphate)lysine" evidence="4">
    <location>
        <position position="196"/>
    </location>
</feature>
<comment type="cofactor">
    <cofactor evidence="1 5">
        <name>pyridoxal 5'-phosphate</name>
        <dbReference type="ChEBI" id="CHEBI:597326"/>
    </cofactor>
</comment>
<accession>A0A1T4YX16</accession>
<keyword evidence="3 4" id="KW-0663">Pyridoxal phosphate</keyword>
<gene>
    <name evidence="6" type="ORF">SAMN04244570_0086</name>
</gene>
<dbReference type="PANTHER" id="PTHR11808:SF15">
    <property type="entry name" value="CYSTATHIONINE GAMMA-LYASE"/>
    <property type="match status" value="1"/>
</dbReference>
<dbReference type="GO" id="GO:0005737">
    <property type="term" value="C:cytoplasm"/>
    <property type="evidence" value="ECO:0007669"/>
    <property type="project" value="TreeGrafter"/>
</dbReference>
<dbReference type="InterPro" id="IPR015421">
    <property type="entry name" value="PyrdxlP-dep_Trfase_major"/>
</dbReference>
<proteinExistence type="inferred from homology"/>
<dbReference type="FunFam" id="3.90.1150.10:FF:000033">
    <property type="entry name" value="Cystathionine gamma-synthase"/>
    <property type="match status" value="1"/>
</dbReference>
<dbReference type="PIRSF" id="PIRSF001434">
    <property type="entry name" value="CGS"/>
    <property type="match status" value="1"/>
</dbReference>
<reference evidence="7" key="1">
    <citation type="submission" date="2017-02" db="EMBL/GenBank/DDBJ databases">
        <authorList>
            <person name="Varghese N."/>
            <person name="Submissions S."/>
        </authorList>
    </citation>
    <scope>NUCLEOTIDE SEQUENCE [LARGE SCALE GENOMIC DNA]</scope>
    <source>
        <strain evidence="7">DSM 23966</strain>
    </source>
</reference>
<dbReference type="SUPFAM" id="SSF53383">
    <property type="entry name" value="PLP-dependent transferases"/>
    <property type="match status" value="1"/>
</dbReference>
<dbReference type="GO" id="GO:0019343">
    <property type="term" value="P:cysteine biosynthetic process via cystathionine"/>
    <property type="evidence" value="ECO:0007669"/>
    <property type="project" value="TreeGrafter"/>
</dbReference>
<dbReference type="PROSITE" id="PS00868">
    <property type="entry name" value="CYS_MET_METAB_PP"/>
    <property type="match status" value="1"/>
</dbReference>
<dbReference type="InterPro" id="IPR054542">
    <property type="entry name" value="Cys_met_metab_PP"/>
</dbReference>
<name>A0A1T4YX16_9BACL</name>
<dbReference type="GO" id="GO:0003962">
    <property type="term" value="F:cystathionine gamma-synthase activity"/>
    <property type="evidence" value="ECO:0007669"/>
    <property type="project" value="TreeGrafter"/>
</dbReference>
<dbReference type="CDD" id="cd00614">
    <property type="entry name" value="CGS_like"/>
    <property type="match status" value="1"/>
</dbReference>
<dbReference type="GO" id="GO:0019346">
    <property type="term" value="P:transsulfuration"/>
    <property type="evidence" value="ECO:0007669"/>
    <property type="project" value="InterPro"/>
</dbReference>
<dbReference type="GO" id="GO:0004123">
    <property type="term" value="F:cystathionine gamma-lyase activity"/>
    <property type="evidence" value="ECO:0007669"/>
    <property type="project" value="TreeGrafter"/>
</dbReference>
<dbReference type="FunFam" id="3.40.640.10:FF:000009">
    <property type="entry name" value="Cystathionine gamma-synthase homolog"/>
    <property type="match status" value="1"/>
</dbReference>
<dbReference type="GO" id="GO:0009086">
    <property type="term" value="P:methionine biosynthetic process"/>
    <property type="evidence" value="ECO:0007669"/>
    <property type="project" value="UniProtKB-ARBA"/>
</dbReference>
<dbReference type="AlphaFoldDB" id="A0A1T4YX16"/>
<sequence>MLRLKTKLIHAGISGDPLTGAVTVPIYQVSTFKQDAPDKNRGYDYSRAGNPTRNAVEQYIADIEGGKRGLAFASGLAALSSVLMTFNAGDHFIISNDVYGGTYRVLNQVLNRLNLTSTFVDPTVIENISEAIQPNTKAIVIETPGNPFLKVVDIAALSKVAKEHDLTLIVDNTFLTPYWQNPLELGADVVFHSATKYLSGHSDVVAGLVAVKDEQLGEDIHLVQKAVGAILGPQDSYLLLRGMKTLGIRMEEHEVNTKRIAEWLTEQPQVKKVYYPGLESHPGHQLAKQQARGFGGVLSFEVDSEELAEQIIEKVKIFQLAVSLGAVESLISVPAKMTHATIPTEEQTKLGITPKLVRLSVGIEDVEDLLEDLQQAFE</sequence>
<evidence type="ECO:0000256" key="4">
    <source>
        <dbReference type="PIRSR" id="PIRSR001434-2"/>
    </source>
</evidence>
<evidence type="ECO:0000256" key="2">
    <source>
        <dbReference type="ARBA" id="ARBA00009077"/>
    </source>
</evidence>
<dbReference type="EMBL" id="FUYJ01000010">
    <property type="protein sequence ID" value="SKB06098.1"/>
    <property type="molecule type" value="Genomic_DNA"/>
</dbReference>
<dbReference type="GO" id="GO:0030170">
    <property type="term" value="F:pyridoxal phosphate binding"/>
    <property type="evidence" value="ECO:0007669"/>
    <property type="project" value="InterPro"/>
</dbReference>
<dbReference type="NCBIfam" id="NF005810">
    <property type="entry name" value="PRK07671.1"/>
    <property type="match status" value="1"/>
</dbReference>
<dbReference type="InterPro" id="IPR000277">
    <property type="entry name" value="Cys/Met-Metab_PyrdxlP-dep_enz"/>
</dbReference>
<keyword evidence="6" id="KW-0456">Lyase</keyword>